<feature type="transmembrane region" description="Helical" evidence="7">
    <location>
        <begin position="354"/>
        <end position="376"/>
    </location>
</feature>
<geneLocation type="plasmid" evidence="9 10">
    <name>pSGRIFU1</name>
</geneLocation>
<dbReference type="PROSITE" id="PS50850">
    <property type="entry name" value="MFS"/>
    <property type="match status" value="1"/>
</dbReference>
<evidence type="ECO:0000313" key="9">
    <source>
        <dbReference type="EMBL" id="QNT98125.1"/>
    </source>
</evidence>
<protein>
    <submittedName>
        <fullName evidence="9">Tetracycline resistance protein, class C</fullName>
    </submittedName>
</protein>
<keyword evidence="5 7" id="KW-0472">Membrane</keyword>
<comment type="subcellular location">
    <subcellularLocation>
        <location evidence="1">Cell membrane</location>
        <topology evidence="1">Multi-pass membrane protein</topology>
    </subcellularLocation>
</comment>
<keyword evidence="9" id="KW-0614">Plasmid</keyword>
<feature type="transmembrane region" description="Helical" evidence="7">
    <location>
        <begin position="268"/>
        <end position="288"/>
    </location>
</feature>
<keyword evidence="4 7" id="KW-1133">Transmembrane helix</keyword>
<feature type="transmembrane region" description="Helical" evidence="7">
    <location>
        <begin position="179"/>
        <end position="199"/>
    </location>
</feature>
<dbReference type="PRINTS" id="PR01035">
    <property type="entry name" value="TCRTETA"/>
</dbReference>
<feature type="domain" description="Major facilitator superfamily (MFS) profile" evidence="8">
    <location>
        <begin position="8"/>
        <end position="406"/>
    </location>
</feature>
<evidence type="ECO:0000313" key="10">
    <source>
        <dbReference type="Proteomes" id="UP000516422"/>
    </source>
</evidence>
<feature type="transmembrane region" description="Helical" evidence="7">
    <location>
        <begin position="84"/>
        <end position="104"/>
    </location>
</feature>
<feature type="region of interest" description="Disordered" evidence="6">
    <location>
        <begin position="407"/>
        <end position="426"/>
    </location>
</feature>
<dbReference type="Proteomes" id="UP000516422">
    <property type="component" value="Plasmid pSGRIFU1"/>
</dbReference>
<evidence type="ECO:0000259" key="8">
    <source>
        <dbReference type="PROSITE" id="PS50850"/>
    </source>
</evidence>
<sequence>MRKNGLASLIPLYFIILIDNLSVSLIIPVLIPISYDAHIGIMRSAETSTRDLFYGLAIGSYSLAMFLGAPLLGSLSDHFRRKKTLTLCLLGLALGYALTITALVRRDVTLFVVGRVVGGLFSGSLPVAQAAILDVTPKERRVNVIGLIMFCVSTGYVVGPLIGGYLSDSSLVSWFSLRTPFVFVAGVTVLNLLILLLTYREEPAPRPAGRMAFPNPVKHLMESFTFPGVRVLCGALLLMSLGWTAFFQFIGLYLTANQGFDQRAVTNLISVVGVGLAAAFLSLVPLSMKYLKPRIAVAGALAVMTVCIAGTALTGSKAVLYVLCLVGAATYGISYSGLVGMMSGAVDDSHQGSVMGTAGAIAAISAGASGVVFGAVSGSNSVPVFSAAAFAFLAFVLSAVAGRSAGGSAKEAQEENADDPDRTSAL</sequence>
<evidence type="ECO:0000256" key="3">
    <source>
        <dbReference type="ARBA" id="ARBA00022692"/>
    </source>
</evidence>
<gene>
    <name evidence="9" type="primary">tetA</name>
    <name evidence="9" type="ORF">HEP81_07897</name>
</gene>
<feature type="transmembrane region" description="Helical" evidence="7">
    <location>
        <begin position="319"/>
        <end position="342"/>
    </location>
</feature>
<dbReference type="InterPro" id="IPR001958">
    <property type="entry name" value="Tet-R_TetA/multi-R_MdtG-like"/>
</dbReference>
<feature type="transmembrane region" description="Helical" evidence="7">
    <location>
        <begin position="110"/>
        <end position="132"/>
    </location>
</feature>
<feature type="transmembrane region" description="Helical" evidence="7">
    <location>
        <begin position="12"/>
        <end position="33"/>
    </location>
</feature>
<evidence type="ECO:0000256" key="4">
    <source>
        <dbReference type="ARBA" id="ARBA00022989"/>
    </source>
</evidence>
<dbReference type="RefSeq" id="WP_011113101.1">
    <property type="nucleotide sequence ID" value="NZ_JBFAEW010000035.1"/>
</dbReference>
<name>A0A7H1QCU5_9ACTN</name>
<dbReference type="Pfam" id="PF07690">
    <property type="entry name" value="MFS_1"/>
    <property type="match status" value="1"/>
</dbReference>
<dbReference type="InterPro" id="IPR036259">
    <property type="entry name" value="MFS_trans_sf"/>
</dbReference>
<keyword evidence="3 7" id="KW-0812">Transmembrane</keyword>
<evidence type="ECO:0000256" key="7">
    <source>
        <dbReference type="SAM" id="Phobius"/>
    </source>
</evidence>
<evidence type="ECO:0000256" key="6">
    <source>
        <dbReference type="SAM" id="MobiDB-lite"/>
    </source>
</evidence>
<dbReference type="SUPFAM" id="SSF103473">
    <property type="entry name" value="MFS general substrate transporter"/>
    <property type="match status" value="1"/>
</dbReference>
<dbReference type="KEGG" id="sgf:HEP81_07897"/>
<evidence type="ECO:0000256" key="5">
    <source>
        <dbReference type="ARBA" id="ARBA00023136"/>
    </source>
</evidence>
<keyword evidence="2" id="KW-0813">Transport</keyword>
<dbReference type="AlphaFoldDB" id="A0A7H1QCU5"/>
<feature type="transmembrane region" description="Helical" evidence="7">
    <location>
        <begin position="295"/>
        <end position="313"/>
    </location>
</feature>
<dbReference type="InterPro" id="IPR011701">
    <property type="entry name" value="MFS"/>
</dbReference>
<feature type="transmembrane region" description="Helical" evidence="7">
    <location>
        <begin position="382"/>
        <end position="401"/>
    </location>
</feature>
<accession>A0A7H1QCU5</accession>
<proteinExistence type="predicted"/>
<dbReference type="PANTHER" id="PTHR23504:SF15">
    <property type="entry name" value="MAJOR FACILITATOR SUPERFAMILY (MFS) PROFILE DOMAIN-CONTAINING PROTEIN"/>
    <property type="match status" value="1"/>
</dbReference>
<dbReference type="GO" id="GO:0005886">
    <property type="term" value="C:plasma membrane"/>
    <property type="evidence" value="ECO:0007669"/>
    <property type="project" value="UniProtKB-SubCell"/>
</dbReference>
<dbReference type="GO" id="GO:0022857">
    <property type="term" value="F:transmembrane transporter activity"/>
    <property type="evidence" value="ECO:0007669"/>
    <property type="project" value="InterPro"/>
</dbReference>
<organism evidence="9 10">
    <name type="scientific">Streptomyces griseofuscus</name>
    <dbReference type="NCBI Taxonomy" id="146922"/>
    <lineage>
        <taxon>Bacteria</taxon>
        <taxon>Bacillati</taxon>
        <taxon>Actinomycetota</taxon>
        <taxon>Actinomycetes</taxon>
        <taxon>Kitasatosporales</taxon>
        <taxon>Streptomycetaceae</taxon>
        <taxon>Streptomyces</taxon>
    </lineage>
</organism>
<dbReference type="EMBL" id="CP051007">
    <property type="protein sequence ID" value="QNT98125.1"/>
    <property type="molecule type" value="Genomic_DNA"/>
</dbReference>
<evidence type="ECO:0000256" key="1">
    <source>
        <dbReference type="ARBA" id="ARBA00004651"/>
    </source>
</evidence>
<evidence type="ECO:0000256" key="2">
    <source>
        <dbReference type="ARBA" id="ARBA00022448"/>
    </source>
</evidence>
<dbReference type="PANTHER" id="PTHR23504">
    <property type="entry name" value="MAJOR FACILITATOR SUPERFAMILY DOMAIN-CONTAINING PROTEIN 10"/>
    <property type="match status" value="1"/>
</dbReference>
<dbReference type="Gene3D" id="1.20.1250.20">
    <property type="entry name" value="MFS general substrate transporter like domains"/>
    <property type="match status" value="1"/>
</dbReference>
<feature type="transmembrane region" description="Helical" evidence="7">
    <location>
        <begin position="144"/>
        <end position="167"/>
    </location>
</feature>
<feature type="transmembrane region" description="Helical" evidence="7">
    <location>
        <begin position="231"/>
        <end position="256"/>
    </location>
</feature>
<reference evidence="9 10" key="1">
    <citation type="submission" date="2020-04" db="EMBL/GenBank/DDBJ databases">
        <title>Characterization and engineering of Streptomyces griseofuscus DSM40191 as a potential heterologous host for expression of BGCs.</title>
        <authorList>
            <person name="Gren T."/>
            <person name="Whitford C.M."/>
            <person name="Mohite O.S."/>
            <person name="Joergensen T.S."/>
            <person name="Nielsen J.B."/>
            <person name="Lee S.Y."/>
            <person name="Weber T."/>
        </authorList>
    </citation>
    <scope>NUCLEOTIDE SEQUENCE [LARGE SCALE GENOMIC DNA]</scope>
    <source>
        <strain evidence="9 10">DSM 40191</strain>
        <plasmid evidence="9 10">pSGRIFU1</plasmid>
    </source>
</reference>
<dbReference type="InterPro" id="IPR020846">
    <property type="entry name" value="MFS_dom"/>
</dbReference>
<feature type="transmembrane region" description="Helical" evidence="7">
    <location>
        <begin position="53"/>
        <end position="72"/>
    </location>
</feature>